<dbReference type="EMBL" id="DSVL01000098">
    <property type="protein sequence ID" value="HFH28516.1"/>
    <property type="molecule type" value="Genomic_DNA"/>
</dbReference>
<proteinExistence type="predicted"/>
<dbReference type="PROSITE" id="PS51257">
    <property type="entry name" value="PROKAR_LIPOPROTEIN"/>
    <property type="match status" value="1"/>
</dbReference>
<keyword evidence="1" id="KW-1133">Transmembrane helix</keyword>
<keyword evidence="1" id="KW-0812">Transmembrane</keyword>
<protein>
    <submittedName>
        <fullName evidence="2">Uncharacterized protein</fullName>
    </submittedName>
</protein>
<evidence type="ECO:0000313" key="2">
    <source>
        <dbReference type="EMBL" id="HFH28516.1"/>
    </source>
</evidence>
<comment type="caution">
    <text evidence="2">The sequence shown here is derived from an EMBL/GenBank/DDBJ whole genome shotgun (WGS) entry which is preliminary data.</text>
</comment>
<name>A0A7C3E8H5_9SPIR</name>
<evidence type="ECO:0000256" key="1">
    <source>
        <dbReference type="SAM" id="Phobius"/>
    </source>
</evidence>
<accession>A0A7C3E8H5</accession>
<sequence>MKKVATKWFVIVGTVSVGIAVLSCLVILYRDGEEKWALNHKNKENQKELVSYKGEKAITPEWGSANSLALDQLAEEERSRGFSPGMGLAESSLYEKSGDLAGAVFSAFKELFFAYQYGYIKSSVLEERLKAVEKNVPNNPSVGHALTACRALISGNGSRGLDALAKINLDYYELDSFPRWIERVFLLASDRGNEKILDEFLATRSRYNNYPFYWLLIARRSRGNAQLDAAERCVSLAPEGPYAEEGRILMALGVGLARKDAPALRTRMEIEALITAAAQTGNSESLKDLLPLLALPDNPYTLYALGACRGVASDTAFGAFFERETKKASGRLAERLRYVQGGRS</sequence>
<keyword evidence="1" id="KW-0472">Membrane</keyword>
<organism evidence="2">
    <name type="scientific">Gracilinema caldarium</name>
    <dbReference type="NCBI Taxonomy" id="215591"/>
    <lineage>
        <taxon>Bacteria</taxon>
        <taxon>Pseudomonadati</taxon>
        <taxon>Spirochaetota</taxon>
        <taxon>Spirochaetia</taxon>
        <taxon>Spirochaetales</taxon>
        <taxon>Breznakiellaceae</taxon>
        <taxon>Gracilinema</taxon>
    </lineage>
</organism>
<reference evidence="2" key="1">
    <citation type="journal article" date="2020" name="mSystems">
        <title>Genome- and Community-Level Interaction Insights into Carbon Utilization and Element Cycling Functions of Hydrothermarchaeota in Hydrothermal Sediment.</title>
        <authorList>
            <person name="Zhou Z."/>
            <person name="Liu Y."/>
            <person name="Xu W."/>
            <person name="Pan J."/>
            <person name="Luo Z.H."/>
            <person name="Li M."/>
        </authorList>
    </citation>
    <scope>NUCLEOTIDE SEQUENCE [LARGE SCALE GENOMIC DNA]</scope>
    <source>
        <strain evidence="2">SpSt-503</strain>
    </source>
</reference>
<feature type="transmembrane region" description="Helical" evidence="1">
    <location>
        <begin position="6"/>
        <end position="29"/>
    </location>
</feature>
<gene>
    <name evidence="2" type="ORF">ENS59_03260</name>
</gene>
<dbReference type="AlphaFoldDB" id="A0A7C3E8H5"/>